<feature type="compositionally biased region" description="Basic and acidic residues" evidence="1">
    <location>
        <begin position="116"/>
        <end position="130"/>
    </location>
</feature>
<evidence type="ECO:0000256" key="1">
    <source>
        <dbReference type="SAM" id="MobiDB-lite"/>
    </source>
</evidence>
<feature type="compositionally biased region" description="Basic and acidic residues" evidence="1">
    <location>
        <begin position="208"/>
        <end position="220"/>
    </location>
</feature>
<comment type="caution">
    <text evidence="2">The sequence shown here is derived from an EMBL/GenBank/DDBJ whole genome shotgun (WGS) entry which is preliminary data.</text>
</comment>
<proteinExistence type="predicted"/>
<evidence type="ECO:0000313" key="3">
    <source>
        <dbReference type="Proteomes" id="UP000326759"/>
    </source>
</evidence>
<feature type="compositionally biased region" description="Polar residues" evidence="1">
    <location>
        <begin position="1"/>
        <end position="10"/>
    </location>
</feature>
<feature type="compositionally biased region" description="Low complexity" evidence="1">
    <location>
        <begin position="106"/>
        <end position="115"/>
    </location>
</feature>
<accession>A0A5N5TMG9</accession>
<feature type="compositionally biased region" description="Acidic residues" evidence="1">
    <location>
        <begin position="140"/>
        <end position="149"/>
    </location>
</feature>
<protein>
    <submittedName>
        <fullName evidence="2">Uncharacterized protein</fullName>
    </submittedName>
</protein>
<feature type="region of interest" description="Disordered" evidence="1">
    <location>
        <begin position="1"/>
        <end position="29"/>
    </location>
</feature>
<name>A0A5N5TMG9_9CRUS</name>
<keyword evidence="3" id="KW-1185">Reference proteome</keyword>
<feature type="region of interest" description="Disordered" evidence="1">
    <location>
        <begin position="103"/>
        <end position="244"/>
    </location>
</feature>
<dbReference type="Proteomes" id="UP000326759">
    <property type="component" value="Unassembled WGS sequence"/>
</dbReference>
<evidence type="ECO:0000313" key="2">
    <source>
        <dbReference type="EMBL" id="KAB7507377.1"/>
    </source>
</evidence>
<sequence length="244" mass="27244">ENLNENTVSTSEEKPIKKSSLKIFDDDNDDDDIFSSKKSQSDILPKNLDTNLSKKVSLVEKHLNVDDIFNDGESEKKEISVRKMSKHSANIFGDDDEDIDSLFNASTNKKSNKSTESVKTEAKRPVEIRKVFKPSSSIFSDDDDEDDDSIFSSTSSSLKKGFAPPKVKTGKTTTKQLSIFNDDDDSESELFSGATSESVSKQLPPKTDSYHKKTDEKETQKSFPNKSTLSKERTFVDPLMGDQS</sequence>
<feature type="non-terminal residue" evidence="2">
    <location>
        <position position="1"/>
    </location>
</feature>
<dbReference type="AlphaFoldDB" id="A0A5N5TMG9"/>
<feature type="compositionally biased region" description="Low complexity" evidence="1">
    <location>
        <begin position="166"/>
        <end position="175"/>
    </location>
</feature>
<organism evidence="2 3">
    <name type="scientific">Armadillidium nasatum</name>
    <dbReference type="NCBI Taxonomy" id="96803"/>
    <lineage>
        <taxon>Eukaryota</taxon>
        <taxon>Metazoa</taxon>
        <taxon>Ecdysozoa</taxon>
        <taxon>Arthropoda</taxon>
        <taxon>Crustacea</taxon>
        <taxon>Multicrustacea</taxon>
        <taxon>Malacostraca</taxon>
        <taxon>Eumalacostraca</taxon>
        <taxon>Peracarida</taxon>
        <taxon>Isopoda</taxon>
        <taxon>Oniscidea</taxon>
        <taxon>Crinocheta</taxon>
        <taxon>Armadillidiidae</taxon>
        <taxon>Armadillidium</taxon>
    </lineage>
</organism>
<reference evidence="2 3" key="1">
    <citation type="journal article" date="2019" name="PLoS Biol.">
        <title>Sex chromosomes control vertical transmission of feminizing Wolbachia symbionts in an isopod.</title>
        <authorList>
            <person name="Becking T."/>
            <person name="Chebbi M.A."/>
            <person name="Giraud I."/>
            <person name="Moumen B."/>
            <person name="Laverre T."/>
            <person name="Caubet Y."/>
            <person name="Peccoud J."/>
            <person name="Gilbert C."/>
            <person name="Cordaux R."/>
        </authorList>
    </citation>
    <scope>NUCLEOTIDE SEQUENCE [LARGE SCALE GENOMIC DNA]</scope>
    <source>
        <strain evidence="2">ANa2</strain>
        <tissue evidence="2">Whole body excluding digestive tract and cuticle</tissue>
    </source>
</reference>
<gene>
    <name evidence="2" type="ORF">Anas_02495</name>
</gene>
<dbReference type="EMBL" id="SEYY01000384">
    <property type="protein sequence ID" value="KAB7507377.1"/>
    <property type="molecule type" value="Genomic_DNA"/>
</dbReference>